<reference evidence="2" key="2">
    <citation type="journal article" date="2024" name="Plant">
        <title>Genomic evolution and insights into agronomic trait innovations of Sesamum species.</title>
        <authorList>
            <person name="Miao H."/>
            <person name="Wang L."/>
            <person name="Qu L."/>
            <person name="Liu H."/>
            <person name="Sun Y."/>
            <person name="Le M."/>
            <person name="Wang Q."/>
            <person name="Wei S."/>
            <person name="Zheng Y."/>
            <person name="Lin W."/>
            <person name="Duan Y."/>
            <person name="Cao H."/>
            <person name="Xiong S."/>
            <person name="Wang X."/>
            <person name="Wei L."/>
            <person name="Li C."/>
            <person name="Ma Q."/>
            <person name="Ju M."/>
            <person name="Zhao R."/>
            <person name="Li G."/>
            <person name="Mu C."/>
            <person name="Tian Q."/>
            <person name="Mei H."/>
            <person name="Zhang T."/>
            <person name="Gao T."/>
            <person name="Zhang H."/>
        </authorList>
    </citation>
    <scope>NUCLEOTIDE SEQUENCE</scope>
    <source>
        <strain evidence="2">G02</strain>
    </source>
</reference>
<reference evidence="2" key="1">
    <citation type="submission" date="2020-06" db="EMBL/GenBank/DDBJ databases">
        <authorList>
            <person name="Li T."/>
            <person name="Hu X."/>
            <person name="Zhang T."/>
            <person name="Song X."/>
            <person name="Zhang H."/>
            <person name="Dai N."/>
            <person name="Sheng W."/>
            <person name="Hou X."/>
            <person name="Wei L."/>
        </authorList>
    </citation>
    <scope>NUCLEOTIDE SEQUENCE</scope>
    <source>
        <strain evidence="2">G02</strain>
        <tissue evidence="2">Leaf</tissue>
    </source>
</reference>
<sequence>MLPRPDSGRGASPRPESGRGMLPRPDSGRGVLPRPESGRGVPRPIFGRGSPPPVVVASSSSYSVIIPRADFFSSFDKGDFHLEVIEAIRNLPDCSSDSLNISVESGSGGVGNSFLPLDEALDKSGVDGTESSVAPLSRPRCRAIDVDHCHSSVSSEELEILEKKINSSSELVFTLPSVSDRIKIPPPGFFTAYLSFFASGFTLPPPLTARDN</sequence>
<protein>
    <submittedName>
        <fullName evidence="2">Uncharacterized protein</fullName>
    </submittedName>
</protein>
<evidence type="ECO:0000313" key="2">
    <source>
        <dbReference type="EMBL" id="KAL0386824.1"/>
    </source>
</evidence>
<dbReference type="AlphaFoldDB" id="A0AAW2S408"/>
<accession>A0AAW2S408</accession>
<feature type="region of interest" description="Disordered" evidence="1">
    <location>
        <begin position="1"/>
        <end position="52"/>
    </location>
</feature>
<proteinExistence type="predicted"/>
<gene>
    <name evidence="2" type="ORF">Sradi_2564200</name>
</gene>
<dbReference type="EMBL" id="JACGWJ010000011">
    <property type="protein sequence ID" value="KAL0386824.1"/>
    <property type="molecule type" value="Genomic_DNA"/>
</dbReference>
<name>A0AAW2S408_SESRA</name>
<organism evidence="2">
    <name type="scientific">Sesamum radiatum</name>
    <name type="common">Black benniseed</name>
    <dbReference type="NCBI Taxonomy" id="300843"/>
    <lineage>
        <taxon>Eukaryota</taxon>
        <taxon>Viridiplantae</taxon>
        <taxon>Streptophyta</taxon>
        <taxon>Embryophyta</taxon>
        <taxon>Tracheophyta</taxon>
        <taxon>Spermatophyta</taxon>
        <taxon>Magnoliopsida</taxon>
        <taxon>eudicotyledons</taxon>
        <taxon>Gunneridae</taxon>
        <taxon>Pentapetalae</taxon>
        <taxon>asterids</taxon>
        <taxon>lamiids</taxon>
        <taxon>Lamiales</taxon>
        <taxon>Pedaliaceae</taxon>
        <taxon>Sesamum</taxon>
    </lineage>
</organism>
<evidence type="ECO:0000256" key="1">
    <source>
        <dbReference type="SAM" id="MobiDB-lite"/>
    </source>
</evidence>
<comment type="caution">
    <text evidence="2">The sequence shown here is derived from an EMBL/GenBank/DDBJ whole genome shotgun (WGS) entry which is preliminary data.</text>
</comment>